<feature type="region of interest" description="Disordered" evidence="1">
    <location>
        <begin position="292"/>
        <end position="341"/>
    </location>
</feature>
<feature type="region of interest" description="Disordered" evidence="1">
    <location>
        <begin position="139"/>
        <end position="205"/>
    </location>
</feature>
<organism evidence="2 3">
    <name type="scientific">Favolaschia claudopus</name>
    <dbReference type="NCBI Taxonomy" id="2862362"/>
    <lineage>
        <taxon>Eukaryota</taxon>
        <taxon>Fungi</taxon>
        <taxon>Dikarya</taxon>
        <taxon>Basidiomycota</taxon>
        <taxon>Agaricomycotina</taxon>
        <taxon>Agaricomycetes</taxon>
        <taxon>Agaricomycetidae</taxon>
        <taxon>Agaricales</taxon>
        <taxon>Marasmiineae</taxon>
        <taxon>Mycenaceae</taxon>
        <taxon>Favolaschia</taxon>
    </lineage>
</organism>
<protein>
    <submittedName>
        <fullName evidence="2">Ribonuclease H-like domain-containing protein</fullName>
    </submittedName>
</protein>
<dbReference type="Proteomes" id="UP001362999">
    <property type="component" value="Unassembled WGS sequence"/>
</dbReference>
<evidence type="ECO:0000313" key="3">
    <source>
        <dbReference type="Proteomes" id="UP001362999"/>
    </source>
</evidence>
<evidence type="ECO:0000313" key="2">
    <source>
        <dbReference type="EMBL" id="KAK6988456.1"/>
    </source>
</evidence>
<sequence length="994" mass="110319">MSYKNNLELLRLYLSQLPPDLPLEQPADQVNKLLHFSLDSEWVASTGEEAAVNRELETAFWQYTNGRRAEDGSFPIPSRGAAIESLPTILEFWLERYPQSHGLQRWLSGALLSASNVILAHNLPLPTLPAVIPTTAPLATAKPRDGQQTTLTGTVVPGKQKKSKKGANSDPKPTGKKPETKLGGNGSDPLYVDIPEEDDDRTGGRKIDPLLLKISKLWKDEDEKIHVRCLASAGCRTTWAYPRNKQRILRHAMGCGWLAAIDSGSLVAEAIAQLKQKDPGLLDRLNAQMGLPSKRQRDESEPNGSSGSNDAPPLKRVKSTPQPSQPPAAEASQSAGPFGKYQTEGRKQLNQKVNDALVELIVCCGLRPRLIGRDEFKKLINSLNPTYNVVSRTQFEDSLAPSYAASVRVAVLDYLATCRHLTLSADGGKLVKKKFISVHVTTIHRQSFCVELDDVARLSQSAEYFKELFVKWILKIGPSRFSALDLCNIPAFQLTIAGLREVLALMSLSSYALDWFDDARKQLKIAQGLESVGETRFGTIYWSLHSVLEGIPAFVSIVRNPELGIDSEVLRRYFLDEEDTFKFKQDLTRLGAVLMPFARAIQCLECKDTTPADVYKYWLAVVAQLNDLITKDDKAGPKSKYETTVKELIRSIANFRFSQLFESKHSSNAYFTAFVLDPDNRGASILSTPNPLAVQPIRISISSGQPAVQPPAPLIERVGLSLMEILRKEYGEEYSATRTIEQARAAMEDINPHIAQRTPSEALKVLKPQLEAYLAGAEPFHRKRKPTQSNWEWWVSLLGQPDSDILAALGVKLFSSNPVSMPDERAMSTVTWMNSKDRNRQDVSTVSNYLAIRGFHRMDMSHVPRKPVTVNWRDIKATIHGKPHVEKAAANTEEANTEPERLEVHDEVKDPLAWLNAGLPDLRTAGKTQFDLAAEFDLEQYLHILASSVEGSEATAEVAEGGKEQDRERVAISLKAAADSVAPKEDQWSSWGAN</sequence>
<name>A0AAV9ZPN9_9AGAR</name>
<feature type="compositionally biased region" description="Low complexity" evidence="1">
    <location>
        <begin position="319"/>
        <end position="335"/>
    </location>
</feature>
<reference evidence="2 3" key="1">
    <citation type="journal article" date="2024" name="J Genomics">
        <title>Draft genome sequencing and assembly of Favolaschia claudopus CIRM-BRFM 2984 isolated from oak limbs.</title>
        <authorList>
            <person name="Navarro D."/>
            <person name="Drula E."/>
            <person name="Chaduli D."/>
            <person name="Cazenave R."/>
            <person name="Ahrendt S."/>
            <person name="Wang J."/>
            <person name="Lipzen A."/>
            <person name="Daum C."/>
            <person name="Barry K."/>
            <person name="Grigoriev I.V."/>
            <person name="Favel A."/>
            <person name="Rosso M.N."/>
            <person name="Martin F."/>
        </authorList>
    </citation>
    <scope>NUCLEOTIDE SEQUENCE [LARGE SCALE GENOMIC DNA]</scope>
    <source>
        <strain evidence="2 3">CIRM-BRFM 2984</strain>
    </source>
</reference>
<dbReference type="EMBL" id="JAWWNJ010000122">
    <property type="protein sequence ID" value="KAK6988456.1"/>
    <property type="molecule type" value="Genomic_DNA"/>
</dbReference>
<dbReference type="InterPro" id="IPR012337">
    <property type="entry name" value="RNaseH-like_sf"/>
</dbReference>
<gene>
    <name evidence="2" type="ORF">R3P38DRAFT_3291093</name>
</gene>
<keyword evidence="3" id="KW-1185">Reference proteome</keyword>
<dbReference type="AlphaFoldDB" id="A0AAV9ZPN9"/>
<dbReference type="SUPFAM" id="SSF53098">
    <property type="entry name" value="Ribonuclease H-like"/>
    <property type="match status" value="1"/>
</dbReference>
<proteinExistence type="predicted"/>
<accession>A0AAV9ZPN9</accession>
<evidence type="ECO:0000256" key="1">
    <source>
        <dbReference type="SAM" id="MobiDB-lite"/>
    </source>
</evidence>
<comment type="caution">
    <text evidence="2">The sequence shown here is derived from an EMBL/GenBank/DDBJ whole genome shotgun (WGS) entry which is preliminary data.</text>
</comment>